<comment type="caution">
    <text evidence="8">The sequence shown here is derived from an EMBL/GenBank/DDBJ whole genome shotgun (WGS) entry which is preliminary data.</text>
</comment>
<keyword evidence="6" id="KW-0472">Membrane</keyword>
<feature type="non-terminal residue" evidence="8">
    <location>
        <position position="1"/>
    </location>
</feature>
<evidence type="ECO:0000259" key="7">
    <source>
        <dbReference type="PROSITE" id="PS50103"/>
    </source>
</evidence>
<keyword evidence="6" id="KW-0812">Transmembrane</keyword>
<dbReference type="PANTHER" id="PTHR11224">
    <property type="entry name" value="MAKORIN-RELATED"/>
    <property type="match status" value="1"/>
</dbReference>
<dbReference type="GO" id="GO:0061630">
    <property type="term" value="F:ubiquitin protein ligase activity"/>
    <property type="evidence" value="ECO:0007669"/>
    <property type="project" value="InterPro"/>
</dbReference>
<reference evidence="8 9" key="1">
    <citation type="submission" date="2020-02" db="EMBL/GenBank/DDBJ databases">
        <title>Draft genome sequence of Haematococcus lacustris strain NIES-144.</title>
        <authorList>
            <person name="Morimoto D."/>
            <person name="Nakagawa S."/>
            <person name="Yoshida T."/>
            <person name="Sawayama S."/>
        </authorList>
    </citation>
    <scope>NUCLEOTIDE SEQUENCE [LARGE SCALE GENOMIC DNA]</scope>
    <source>
        <strain evidence="8 9">NIES-144</strain>
    </source>
</reference>
<dbReference type="Proteomes" id="UP000485058">
    <property type="component" value="Unassembled WGS sequence"/>
</dbReference>
<dbReference type="InterPro" id="IPR000571">
    <property type="entry name" value="Znf_CCCH"/>
</dbReference>
<dbReference type="GO" id="GO:0008270">
    <property type="term" value="F:zinc ion binding"/>
    <property type="evidence" value="ECO:0007669"/>
    <property type="project" value="UniProtKB-KW"/>
</dbReference>
<evidence type="ECO:0000256" key="4">
    <source>
        <dbReference type="PROSITE-ProRule" id="PRU00723"/>
    </source>
</evidence>
<evidence type="ECO:0000313" key="8">
    <source>
        <dbReference type="EMBL" id="GFH29337.1"/>
    </source>
</evidence>
<keyword evidence="9" id="KW-1185">Reference proteome</keyword>
<dbReference type="PANTHER" id="PTHR11224:SF10">
    <property type="entry name" value="IP09428P-RELATED"/>
    <property type="match status" value="1"/>
</dbReference>
<evidence type="ECO:0000256" key="3">
    <source>
        <dbReference type="ARBA" id="ARBA00022833"/>
    </source>
</evidence>
<feature type="zinc finger region" description="C3H1-type" evidence="4">
    <location>
        <begin position="246"/>
        <end position="275"/>
    </location>
</feature>
<dbReference type="InterPro" id="IPR045072">
    <property type="entry name" value="MKRN-like"/>
</dbReference>
<dbReference type="AlphaFoldDB" id="A0A6A0ABR9"/>
<feature type="domain" description="C3H1-type" evidence="7">
    <location>
        <begin position="246"/>
        <end position="275"/>
    </location>
</feature>
<evidence type="ECO:0000256" key="5">
    <source>
        <dbReference type="SAM" id="MobiDB-lite"/>
    </source>
</evidence>
<evidence type="ECO:0000256" key="6">
    <source>
        <dbReference type="SAM" id="Phobius"/>
    </source>
</evidence>
<feature type="transmembrane region" description="Helical" evidence="6">
    <location>
        <begin position="73"/>
        <end position="97"/>
    </location>
</feature>
<proteinExistence type="predicted"/>
<sequence length="319" mass="34736">MSWAAWSGHHAPLQAQVQAVMDPEGQLAAQLLQFLNTRDGLAWLSGTLDAWEAALSRGPPSFQDLNTLVITKLLLLLPILLLLLPILLPLLPILLLLLPILLLLLPILLLLSLWVTMELLWAKLLLKGAARKRGRRTYSTLCFITDIALPTSFYGPALGTPERSEEDKVHPPGLQACYQHPLRPPTPDQDIVKRLSLSALKCGICHKQAVCGCPICGVTTNMVTPSKTWPKSPADKAAIVTAYHNKLANIDCKEFRGGEGNCRFGSRCLYRHKCKATRPPRATAGAGQAQRAGRAARAVAVDPPQRQRQPKSASGDRGG</sequence>
<evidence type="ECO:0000256" key="1">
    <source>
        <dbReference type="ARBA" id="ARBA00022723"/>
    </source>
</evidence>
<evidence type="ECO:0000256" key="2">
    <source>
        <dbReference type="ARBA" id="ARBA00022771"/>
    </source>
</evidence>
<evidence type="ECO:0000313" key="9">
    <source>
        <dbReference type="Proteomes" id="UP000485058"/>
    </source>
</evidence>
<organism evidence="8 9">
    <name type="scientific">Haematococcus lacustris</name>
    <name type="common">Green alga</name>
    <name type="synonym">Haematococcus pluvialis</name>
    <dbReference type="NCBI Taxonomy" id="44745"/>
    <lineage>
        <taxon>Eukaryota</taxon>
        <taxon>Viridiplantae</taxon>
        <taxon>Chlorophyta</taxon>
        <taxon>core chlorophytes</taxon>
        <taxon>Chlorophyceae</taxon>
        <taxon>CS clade</taxon>
        <taxon>Chlamydomonadales</taxon>
        <taxon>Haematococcaceae</taxon>
        <taxon>Haematococcus</taxon>
    </lineage>
</organism>
<gene>
    <name evidence="8" type="ORF">HaLaN_27979</name>
</gene>
<keyword evidence="2 4" id="KW-0863">Zinc-finger</keyword>
<keyword evidence="1 4" id="KW-0479">Metal-binding</keyword>
<name>A0A6A0ABR9_HAELA</name>
<feature type="compositionally biased region" description="Low complexity" evidence="5">
    <location>
        <begin position="279"/>
        <end position="306"/>
    </location>
</feature>
<accession>A0A6A0ABR9</accession>
<dbReference type="GO" id="GO:0000209">
    <property type="term" value="P:protein polyubiquitination"/>
    <property type="evidence" value="ECO:0007669"/>
    <property type="project" value="InterPro"/>
</dbReference>
<feature type="non-terminal residue" evidence="8">
    <location>
        <position position="319"/>
    </location>
</feature>
<feature type="transmembrane region" description="Helical" evidence="6">
    <location>
        <begin position="103"/>
        <end position="126"/>
    </location>
</feature>
<dbReference type="EMBL" id="BLLF01004297">
    <property type="protein sequence ID" value="GFH29337.1"/>
    <property type="molecule type" value="Genomic_DNA"/>
</dbReference>
<feature type="region of interest" description="Disordered" evidence="5">
    <location>
        <begin position="279"/>
        <end position="319"/>
    </location>
</feature>
<keyword evidence="6" id="KW-1133">Transmembrane helix</keyword>
<protein>
    <submittedName>
        <fullName evidence="8">C3H1-type domain-containing protein</fullName>
    </submittedName>
</protein>
<keyword evidence="3 4" id="KW-0862">Zinc</keyword>
<dbReference type="PROSITE" id="PS50103">
    <property type="entry name" value="ZF_C3H1"/>
    <property type="match status" value="1"/>
</dbReference>